<dbReference type="AlphaFoldDB" id="A0AAW0EED0"/>
<keyword evidence="3" id="KW-1185">Reference proteome</keyword>
<feature type="region of interest" description="Disordered" evidence="1">
    <location>
        <begin position="32"/>
        <end position="67"/>
    </location>
</feature>
<organism evidence="2 3">
    <name type="scientific">Paramarasmius palmivorus</name>
    <dbReference type="NCBI Taxonomy" id="297713"/>
    <lineage>
        <taxon>Eukaryota</taxon>
        <taxon>Fungi</taxon>
        <taxon>Dikarya</taxon>
        <taxon>Basidiomycota</taxon>
        <taxon>Agaricomycotina</taxon>
        <taxon>Agaricomycetes</taxon>
        <taxon>Agaricomycetidae</taxon>
        <taxon>Agaricales</taxon>
        <taxon>Marasmiineae</taxon>
        <taxon>Marasmiaceae</taxon>
        <taxon>Paramarasmius</taxon>
    </lineage>
</organism>
<dbReference type="EMBL" id="JAYKXP010000001">
    <property type="protein sequence ID" value="KAK7062749.1"/>
    <property type="molecule type" value="Genomic_DNA"/>
</dbReference>
<accession>A0AAW0EED0</accession>
<protein>
    <submittedName>
        <fullName evidence="2">Uncharacterized protein</fullName>
    </submittedName>
</protein>
<sequence length="267" mass="29832">MTPVVVTIRVVQKERRVGAVVMPWRETTAIHLGIPPNRTRSLSTKRPSSDARPGDDAKKPKVEYPPPLVTKAFSSASNLKKPFKTPFKVPSAATNAQESTGVLHVTVEHSEPEPSSSEDLDQVKDQPIEVMVNDFEAMPDVNIVLEESGSSKVDSDARHKGVECIRHALYDAFSTRPQSHIRLPDDARKRQVLESQLLRIACTLTQVAQQLEFLVLSYSSTLDGYKQRIKVKVRAARDLVNALHEKRAHEDEDIQEVLQTIQCVLKS</sequence>
<name>A0AAW0EED0_9AGAR</name>
<reference evidence="2 3" key="1">
    <citation type="submission" date="2024-01" db="EMBL/GenBank/DDBJ databases">
        <title>A draft genome for a cacao thread blight-causing isolate of Paramarasmius palmivorus.</title>
        <authorList>
            <person name="Baruah I.K."/>
            <person name="Bukari Y."/>
            <person name="Amoako-Attah I."/>
            <person name="Meinhardt L.W."/>
            <person name="Bailey B.A."/>
            <person name="Cohen S.P."/>
        </authorList>
    </citation>
    <scope>NUCLEOTIDE SEQUENCE [LARGE SCALE GENOMIC DNA]</scope>
    <source>
        <strain evidence="2 3">GH-12</strain>
    </source>
</reference>
<evidence type="ECO:0000313" key="2">
    <source>
        <dbReference type="EMBL" id="KAK7062749.1"/>
    </source>
</evidence>
<evidence type="ECO:0000256" key="1">
    <source>
        <dbReference type="SAM" id="MobiDB-lite"/>
    </source>
</evidence>
<evidence type="ECO:0000313" key="3">
    <source>
        <dbReference type="Proteomes" id="UP001383192"/>
    </source>
</evidence>
<feature type="compositionally biased region" description="Basic and acidic residues" evidence="1">
    <location>
        <begin position="47"/>
        <end position="62"/>
    </location>
</feature>
<proteinExistence type="predicted"/>
<dbReference type="Proteomes" id="UP001383192">
    <property type="component" value="Unassembled WGS sequence"/>
</dbReference>
<gene>
    <name evidence="2" type="ORF">VNI00_000238</name>
</gene>
<comment type="caution">
    <text evidence="2">The sequence shown here is derived from an EMBL/GenBank/DDBJ whole genome shotgun (WGS) entry which is preliminary data.</text>
</comment>